<dbReference type="EMBL" id="FNQC01000017">
    <property type="protein sequence ID" value="SDZ48568.1"/>
    <property type="molecule type" value="Genomic_DNA"/>
</dbReference>
<keyword evidence="1" id="KW-0472">Membrane</keyword>
<dbReference type="Proteomes" id="UP000199663">
    <property type="component" value="Unassembled WGS sequence"/>
</dbReference>
<reference evidence="2 3" key="1">
    <citation type="submission" date="2016-10" db="EMBL/GenBank/DDBJ databases">
        <authorList>
            <person name="Varghese N."/>
            <person name="Submissions S."/>
        </authorList>
    </citation>
    <scope>NUCLEOTIDE SEQUENCE [LARGE SCALE GENOMIC DNA]</scope>
    <source>
        <strain evidence="2 3">DSM 17997</strain>
    </source>
</reference>
<feature type="transmembrane region" description="Helical" evidence="1">
    <location>
        <begin position="40"/>
        <end position="64"/>
    </location>
</feature>
<keyword evidence="1" id="KW-1133">Transmembrane helix</keyword>
<organism evidence="2 3">
    <name type="scientific">Rhodonellum ikkaensis</name>
    <dbReference type="NCBI Taxonomy" id="336829"/>
    <lineage>
        <taxon>Bacteria</taxon>
        <taxon>Pseudomonadati</taxon>
        <taxon>Bacteroidota</taxon>
        <taxon>Cytophagia</taxon>
        <taxon>Cytophagales</taxon>
        <taxon>Cytophagaceae</taxon>
        <taxon>Rhodonellum</taxon>
    </lineage>
</organism>
<evidence type="ECO:0000313" key="2">
    <source>
        <dbReference type="EMBL" id="SDZ48568.1"/>
    </source>
</evidence>
<comment type="caution">
    <text evidence="2">The sequence shown here is derived from an EMBL/GenBank/DDBJ whole genome shotgun (WGS) entry which is preliminary data.</text>
</comment>
<keyword evidence="3" id="KW-1185">Reference proteome</keyword>
<evidence type="ECO:0000313" key="3">
    <source>
        <dbReference type="Proteomes" id="UP000199663"/>
    </source>
</evidence>
<protein>
    <submittedName>
        <fullName evidence="2">Uncharacterized protein</fullName>
    </submittedName>
</protein>
<name>A0A1H3TFA5_9BACT</name>
<proteinExistence type="predicted"/>
<evidence type="ECO:0000256" key="1">
    <source>
        <dbReference type="SAM" id="Phobius"/>
    </source>
</evidence>
<sequence length="66" mass="7142">MILLAIIVGLALIALAFMESWESADQKKRGLKQGEQEAGFFPFLGKLGCLFITAVIGALVLYVITL</sequence>
<gene>
    <name evidence="2" type="ORF">SAMN05444412_1175</name>
</gene>
<keyword evidence="1" id="KW-0812">Transmembrane</keyword>
<accession>A0A1H3TFA5</accession>